<evidence type="ECO:0000313" key="2">
    <source>
        <dbReference type="Proteomes" id="UP000501367"/>
    </source>
</evidence>
<accession>A0AAE7A111</accession>
<dbReference type="Proteomes" id="UP000501367">
    <property type="component" value="Chromosome"/>
</dbReference>
<reference evidence="1 2" key="1">
    <citation type="submission" date="2020-04" db="EMBL/GenBank/DDBJ databases">
        <authorList>
            <person name="Yao Y."/>
            <person name="He Z."/>
        </authorList>
    </citation>
    <scope>NUCLEOTIDE SEQUENCE [LARGE SCALE GENOMIC DNA]</scope>
    <source>
        <strain evidence="1 2">CY-1</strain>
    </source>
</reference>
<dbReference type="AlphaFoldDB" id="A0AAE7A111"/>
<gene>
    <name evidence="1" type="ORF">HGP31_07835</name>
</gene>
<dbReference type="EMBL" id="CP051487">
    <property type="protein sequence ID" value="QJC82435.1"/>
    <property type="molecule type" value="Genomic_DNA"/>
</dbReference>
<proteinExistence type="predicted"/>
<evidence type="ECO:0008006" key="3">
    <source>
        <dbReference type="Google" id="ProtNLM"/>
    </source>
</evidence>
<protein>
    <recommendedName>
        <fullName evidence="3">Prophage CP4-57 regulatory protein (AlpA)</fullName>
    </recommendedName>
</protein>
<dbReference type="KEGG" id="pum:HGP31_07835"/>
<evidence type="ECO:0000313" key="1">
    <source>
        <dbReference type="EMBL" id="QJC82435.1"/>
    </source>
</evidence>
<name>A0AAE7A111_9PSED</name>
<sequence length="76" mass="8277">MSAAEVLAITGYKRVPTLYDLIQHGFPAPVCVGPRRANGSAGKAMWVRSEVMAFLEAKIAEPRPLARKRSVIEQPA</sequence>
<organism evidence="1 2">
    <name type="scientific">Pseudomonas umsongensis</name>
    <dbReference type="NCBI Taxonomy" id="198618"/>
    <lineage>
        <taxon>Bacteria</taxon>
        <taxon>Pseudomonadati</taxon>
        <taxon>Pseudomonadota</taxon>
        <taxon>Gammaproteobacteria</taxon>
        <taxon>Pseudomonadales</taxon>
        <taxon>Pseudomonadaceae</taxon>
        <taxon>Pseudomonas</taxon>
    </lineage>
</organism>